<keyword evidence="2" id="KW-0812">Transmembrane</keyword>
<accession>A0A7W7RJ42</accession>
<evidence type="ECO:0000256" key="1">
    <source>
        <dbReference type="SAM" id="MobiDB-lite"/>
    </source>
</evidence>
<feature type="region of interest" description="Disordered" evidence="1">
    <location>
        <begin position="537"/>
        <end position="600"/>
    </location>
</feature>
<sequence>MTDSDPAKVPSSPPGVGTTARAAVYGTVLLGATVAITLGMPEAHGLSPGTALAVVAVSLVWGALQAPLTVRWVRAKRLAERIRRQLGSYQSSDPARDTRERKRIQAEAGVSEWWELEWCSGIVPGVLIATVAAFLLHDGPNNWFGTWTWAAAALPALWTIGSASRHVLMDRIAEAQPANKQAPGFNIITVLFGFPLMLVLPSTAVLFLTASGAVRFMVTGIETYRSRKDRGRELRTALQTIGGDAVERRAAAVAGFLAEASPRLVQREREVVLAELERIVVERPGRVMRILSRTPHLATAEAITPVIRSWACGTDASDFDDAWEALETLCGGAAPAHERLAAALAGAAPEQVSAEFRRKAAGRIFGDIDADTDAHPYPGAPAWSLLETLSPNGAPATPGDWWCALAETAAERGDVGEARRRFQKAIYGGCDTARYRLAYHVARAGHRALTGGDPGTAVGLLTEAVRLEDALDYRLLLLLAQEAHGGEPGAAADPVTTADTLEPWSGEAWTSAAMLRLLRGDTTESAHLLRGAEGRLRAANPEAAGTAPAGSTACRSTPRPYCPASSTTPRCSPRIPPCPKTSSRTWTTRRARRSRQSARW</sequence>
<feature type="transmembrane region" description="Helical" evidence="2">
    <location>
        <begin position="118"/>
        <end position="137"/>
    </location>
</feature>
<dbReference type="RefSeq" id="WP_184580640.1">
    <property type="nucleotide sequence ID" value="NZ_JACHJT010000001.1"/>
</dbReference>
<reference evidence="3 4" key="1">
    <citation type="submission" date="2020-08" db="EMBL/GenBank/DDBJ databases">
        <title>Sequencing the genomes of 1000 actinobacteria strains.</title>
        <authorList>
            <person name="Klenk H.-P."/>
        </authorList>
    </citation>
    <scope>NUCLEOTIDE SEQUENCE [LARGE SCALE GENOMIC DNA]</scope>
    <source>
        <strain evidence="3 4">DSM 102030</strain>
    </source>
</reference>
<feature type="compositionally biased region" description="Low complexity" evidence="1">
    <location>
        <begin position="538"/>
        <end position="550"/>
    </location>
</feature>
<comment type="caution">
    <text evidence="3">The sequence shown here is derived from an EMBL/GenBank/DDBJ whole genome shotgun (WGS) entry which is preliminary data.</text>
</comment>
<evidence type="ECO:0000313" key="4">
    <source>
        <dbReference type="Proteomes" id="UP000523007"/>
    </source>
</evidence>
<organism evidence="3 4">
    <name type="scientific">Lipingzhangella halophila</name>
    <dbReference type="NCBI Taxonomy" id="1783352"/>
    <lineage>
        <taxon>Bacteria</taxon>
        <taxon>Bacillati</taxon>
        <taxon>Actinomycetota</taxon>
        <taxon>Actinomycetes</taxon>
        <taxon>Streptosporangiales</taxon>
        <taxon>Nocardiopsidaceae</taxon>
        <taxon>Lipingzhangella</taxon>
    </lineage>
</organism>
<dbReference type="AlphaFoldDB" id="A0A7W7RJ42"/>
<feature type="compositionally biased region" description="Basic residues" evidence="1">
    <location>
        <begin position="587"/>
        <end position="600"/>
    </location>
</feature>
<dbReference type="Proteomes" id="UP000523007">
    <property type="component" value="Unassembled WGS sequence"/>
</dbReference>
<name>A0A7W7RJ42_9ACTN</name>
<protein>
    <submittedName>
        <fullName evidence="3">Uncharacterized protein</fullName>
    </submittedName>
</protein>
<feature type="transmembrane region" description="Helical" evidence="2">
    <location>
        <begin position="52"/>
        <end position="73"/>
    </location>
</feature>
<dbReference type="EMBL" id="JACHJT010000001">
    <property type="protein sequence ID" value="MBB4932943.1"/>
    <property type="molecule type" value="Genomic_DNA"/>
</dbReference>
<keyword evidence="2" id="KW-1133">Transmembrane helix</keyword>
<keyword evidence="4" id="KW-1185">Reference proteome</keyword>
<feature type="transmembrane region" description="Helical" evidence="2">
    <location>
        <begin position="22"/>
        <end position="40"/>
    </location>
</feature>
<feature type="transmembrane region" description="Helical" evidence="2">
    <location>
        <begin position="184"/>
        <end position="208"/>
    </location>
</feature>
<gene>
    <name evidence="3" type="ORF">F4561_003763</name>
</gene>
<proteinExistence type="predicted"/>
<keyword evidence="2" id="KW-0472">Membrane</keyword>
<evidence type="ECO:0000256" key="2">
    <source>
        <dbReference type="SAM" id="Phobius"/>
    </source>
</evidence>
<evidence type="ECO:0000313" key="3">
    <source>
        <dbReference type="EMBL" id="MBB4932943.1"/>
    </source>
</evidence>
<feature type="transmembrane region" description="Helical" evidence="2">
    <location>
        <begin position="143"/>
        <end position="163"/>
    </location>
</feature>